<sequence length="279" mass="31564">MANLKNLVEYHLDLQFRASQDAYNSTCHFLIIKNAIPEPHGTGVFVQIFGKHFLFTAAHVAEDLQTSISIGIDSKNALTLGGVWLINELGKNQKREDDKIDIAILELDKESIEKVTGKYSFLNENQLGINHEIVPLPYYTAIGFAATQNKFNKHKNQLRSTPFIYNTIPAEKKIYTDMTFDESLNILVKYSKKNVIDNATKAKVTGPNAYGMSGGGLWFIPTQLIADNENVDKKLVSILTEWSSKKNIWVSTRIDVFTEIIRKKYNLNIPKSNILKINI</sequence>
<evidence type="ECO:0008006" key="3">
    <source>
        <dbReference type="Google" id="ProtNLM"/>
    </source>
</evidence>
<dbReference type="EMBL" id="FXUO01000001">
    <property type="protein sequence ID" value="SMP85878.1"/>
    <property type="molecule type" value="Genomic_DNA"/>
</dbReference>
<name>A0ABY1QZ08_9FLAO</name>
<accession>A0ABY1QZ08</accession>
<dbReference type="Gene3D" id="2.40.10.10">
    <property type="entry name" value="Trypsin-like serine proteases"/>
    <property type="match status" value="1"/>
</dbReference>
<proteinExistence type="predicted"/>
<keyword evidence="2" id="KW-1185">Reference proteome</keyword>
<reference evidence="1 2" key="1">
    <citation type="submission" date="2017-05" db="EMBL/GenBank/DDBJ databases">
        <authorList>
            <person name="Varghese N."/>
            <person name="Submissions S."/>
        </authorList>
    </citation>
    <scope>NUCLEOTIDE SEQUENCE [LARGE SCALE GENOMIC DNA]</scope>
    <source>
        <strain evidence="1 2">DSM 18015</strain>
    </source>
</reference>
<dbReference type="InterPro" id="IPR009003">
    <property type="entry name" value="Peptidase_S1_PA"/>
</dbReference>
<gene>
    <name evidence="1" type="ORF">SAMN05421679_10129</name>
</gene>
<dbReference type="Proteomes" id="UP001158050">
    <property type="component" value="Unassembled WGS sequence"/>
</dbReference>
<organism evidence="1 2">
    <name type="scientific">Epilithonimonas pallida</name>
    <dbReference type="NCBI Taxonomy" id="373671"/>
    <lineage>
        <taxon>Bacteria</taxon>
        <taxon>Pseudomonadati</taxon>
        <taxon>Bacteroidota</taxon>
        <taxon>Flavobacteriia</taxon>
        <taxon>Flavobacteriales</taxon>
        <taxon>Weeksellaceae</taxon>
        <taxon>Chryseobacterium group</taxon>
        <taxon>Epilithonimonas</taxon>
    </lineage>
</organism>
<dbReference type="InterPro" id="IPR043504">
    <property type="entry name" value="Peptidase_S1_PA_chymotrypsin"/>
</dbReference>
<dbReference type="SUPFAM" id="SSF50494">
    <property type="entry name" value="Trypsin-like serine proteases"/>
    <property type="match status" value="1"/>
</dbReference>
<comment type="caution">
    <text evidence="1">The sequence shown here is derived from an EMBL/GenBank/DDBJ whole genome shotgun (WGS) entry which is preliminary data.</text>
</comment>
<dbReference type="RefSeq" id="WP_283414991.1">
    <property type="nucleotide sequence ID" value="NZ_FXUO01000001.1"/>
</dbReference>
<evidence type="ECO:0000313" key="2">
    <source>
        <dbReference type="Proteomes" id="UP001158050"/>
    </source>
</evidence>
<evidence type="ECO:0000313" key="1">
    <source>
        <dbReference type="EMBL" id="SMP85878.1"/>
    </source>
</evidence>
<protein>
    <recommendedName>
        <fullName evidence="3">Trypsin-like peptidase domain-containing protein</fullName>
    </recommendedName>
</protein>